<feature type="domain" description="tRNA(Ile)-lysidine/2-thiocytidine synthase N-terminal" evidence="1">
    <location>
        <begin position="35"/>
        <end position="198"/>
    </location>
</feature>
<evidence type="ECO:0000313" key="3">
    <source>
        <dbReference type="Proteomes" id="UP000001052"/>
    </source>
</evidence>
<protein>
    <submittedName>
        <fullName evidence="2">PP-loop domain protein</fullName>
    </submittedName>
</protein>
<dbReference type="SUPFAM" id="SSF52402">
    <property type="entry name" value="Adenine nucleotide alpha hydrolases-like"/>
    <property type="match status" value="1"/>
</dbReference>
<keyword evidence="3" id="KW-1185">Reference proteome</keyword>
<dbReference type="AlphaFoldDB" id="C8X245"/>
<dbReference type="STRING" id="485915.Dret_1080"/>
<dbReference type="PANTHER" id="PTHR43686:SF1">
    <property type="entry name" value="AMINOTRAN_5 DOMAIN-CONTAINING PROTEIN"/>
    <property type="match status" value="1"/>
</dbReference>
<dbReference type="RefSeq" id="WP_015751519.1">
    <property type="nucleotide sequence ID" value="NC_013223.1"/>
</dbReference>
<evidence type="ECO:0000259" key="1">
    <source>
        <dbReference type="Pfam" id="PF01171"/>
    </source>
</evidence>
<gene>
    <name evidence="2" type="ordered locus">Dret_1080</name>
</gene>
<dbReference type="HOGENOM" id="CLU_026481_5_2_7"/>
<dbReference type="Proteomes" id="UP000001052">
    <property type="component" value="Chromosome"/>
</dbReference>
<evidence type="ECO:0000313" key="2">
    <source>
        <dbReference type="EMBL" id="ACV68368.1"/>
    </source>
</evidence>
<name>C8X245_DESRD</name>
<dbReference type="InterPro" id="IPR011063">
    <property type="entry name" value="TilS/TtcA_N"/>
</dbReference>
<dbReference type="eggNOG" id="COG0037">
    <property type="taxonomic scope" value="Bacteria"/>
</dbReference>
<sequence>MLDRKKLSYVQKSCIGKAGKLMHSAGMLWPGARLGIAFSGGVDSWALLKILSIYRKRLPFPIEMLALHINPGFEPENHFPLADWLHKHGIPGHLECLDIGPRAHTAENRTNSPCFWCSLQRRKRLFQLCQDYNLTHLAFGHTSDDLVNTFFMNLTTNGRIEGMYPKESFFQGTLEVIRPLLWIDKFQIERAARAWELPVVPNPCPSAQNSRRGEVQQWLETLWGQDKRIRKNIVSALRRWQNFEP</sequence>
<organism evidence="2 3">
    <name type="scientific">Desulfohalobium retbaense (strain ATCC 49708 / DSM 5692 / JCM 16813 / HR100)</name>
    <dbReference type="NCBI Taxonomy" id="485915"/>
    <lineage>
        <taxon>Bacteria</taxon>
        <taxon>Pseudomonadati</taxon>
        <taxon>Thermodesulfobacteriota</taxon>
        <taxon>Desulfovibrionia</taxon>
        <taxon>Desulfovibrionales</taxon>
        <taxon>Desulfohalobiaceae</taxon>
        <taxon>Desulfohalobium</taxon>
    </lineage>
</organism>
<reference evidence="3" key="1">
    <citation type="submission" date="2009-09" db="EMBL/GenBank/DDBJ databases">
        <title>The complete chromosome of Desulfohalobium retbaense DSM 5692.</title>
        <authorList>
            <consortium name="US DOE Joint Genome Institute (JGI-PGF)"/>
            <person name="Lucas S."/>
            <person name="Copeland A."/>
            <person name="Lapidus A."/>
            <person name="Glavina del Rio T."/>
            <person name="Dalin E."/>
            <person name="Tice H."/>
            <person name="Bruce D."/>
            <person name="Goodwin L."/>
            <person name="Pitluck S."/>
            <person name="Kyrpides N."/>
            <person name="Mavromatis K."/>
            <person name="Ivanova N."/>
            <person name="Mikhailova N."/>
            <person name="Munk A.C."/>
            <person name="Brettin T."/>
            <person name="Detter J.C."/>
            <person name="Han C."/>
            <person name="Tapia R."/>
            <person name="Larimer F."/>
            <person name="Land M."/>
            <person name="Hauser L."/>
            <person name="Markowitz V."/>
            <person name="Cheng J.-F."/>
            <person name="Hugenholtz P."/>
            <person name="Woyke T."/>
            <person name="Wu D."/>
            <person name="Spring S."/>
            <person name="Klenk H.-P."/>
            <person name="Eisen J.A."/>
        </authorList>
    </citation>
    <scope>NUCLEOTIDE SEQUENCE [LARGE SCALE GENOMIC DNA]</scope>
    <source>
        <strain evidence="3">DSM 5692</strain>
    </source>
</reference>
<dbReference type="PANTHER" id="PTHR43686">
    <property type="entry name" value="SULFURTRANSFERASE-RELATED"/>
    <property type="match status" value="1"/>
</dbReference>
<dbReference type="EMBL" id="CP001734">
    <property type="protein sequence ID" value="ACV68368.1"/>
    <property type="molecule type" value="Genomic_DNA"/>
</dbReference>
<dbReference type="InterPro" id="IPR014729">
    <property type="entry name" value="Rossmann-like_a/b/a_fold"/>
</dbReference>
<dbReference type="KEGG" id="drt:Dret_1080"/>
<accession>C8X245</accession>
<proteinExistence type="predicted"/>
<dbReference type="Gene3D" id="3.40.50.620">
    <property type="entry name" value="HUPs"/>
    <property type="match status" value="1"/>
</dbReference>
<dbReference type="Pfam" id="PF01171">
    <property type="entry name" value="ATP_bind_3"/>
    <property type="match status" value="1"/>
</dbReference>
<reference evidence="2 3" key="2">
    <citation type="journal article" date="2010" name="Stand. Genomic Sci.">
        <title>Complete genome sequence of Desulfohalobium retbaense type strain (HR(100)).</title>
        <authorList>
            <person name="Spring S."/>
            <person name="Nolan M."/>
            <person name="Lapidus A."/>
            <person name="Glavina Del Rio T."/>
            <person name="Copeland A."/>
            <person name="Tice H."/>
            <person name="Cheng J.F."/>
            <person name="Lucas S."/>
            <person name="Land M."/>
            <person name="Chen F."/>
            <person name="Bruce D."/>
            <person name="Goodwin L."/>
            <person name="Pitluck S."/>
            <person name="Ivanova N."/>
            <person name="Mavromatis K."/>
            <person name="Mikhailova N."/>
            <person name="Pati A."/>
            <person name="Chen A."/>
            <person name="Palaniappan K."/>
            <person name="Hauser L."/>
            <person name="Chang Y.J."/>
            <person name="Jeffries C.D."/>
            <person name="Munk C."/>
            <person name="Kiss H."/>
            <person name="Chain P."/>
            <person name="Han C."/>
            <person name="Brettin T."/>
            <person name="Detter J.C."/>
            <person name="Schuler E."/>
            <person name="Goker M."/>
            <person name="Rohde M."/>
            <person name="Bristow J."/>
            <person name="Eisen J.A."/>
            <person name="Markowitz V."/>
            <person name="Hugenholtz P."/>
            <person name="Kyrpides N.C."/>
            <person name="Klenk H.P."/>
        </authorList>
    </citation>
    <scope>NUCLEOTIDE SEQUENCE [LARGE SCALE GENOMIC DNA]</scope>
    <source>
        <strain evidence="2 3">DSM 5692</strain>
    </source>
</reference>